<dbReference type="SUPFAM" id="SSF53300">
    <property type="entry name" value="vWA-like"/>
    <property type="match status" value="1"/>
</dbReference>
<keyword evidence="3" id="KW-1185">Reference proteome</keyword>
<dbReference type="GO" id="GO:0005829">
    <property type="term" value="C:cytosol"/>
    <property type="evidence" value="ECO:0007669"/>
    <property type="project" value="TreeGrafter"/>
</dbReference>
<dbReference type="PANTHER" id="PTHR36846">
    <property type="entry name" value="PROTEIN VIAA"/>
    <property type="match status" value="1"/>
</dbReference>
<evidence type="ECO:0000313" key="2">
    <source>
        <dbReference type="EMBL" id="ASJ22264.1"/>
    </source>
</evidence>
<reference evidence="2 3" key="1">
    <citation type="submission" date="2017-02" db="EMBL/GenBank/DDBJ databases">
        <title>Complete genome sequence of Brachyspira hampsonii genomovar I strain NSH-16 (ATCC BAA-2463).</title>
        <authorList>
            <person name="Mirajkar N.S."/>
            <person name="Gebhart C.J."/>
        </authorList>
    </citation>
    <scope>NUCLEOTIDE SEQUENCE [LARGE SCALE GENOMIC DNA]</scope>
    <source>
        <strain evidence="2 3">NSH-16</strain>
    </source>
</reference>
<dbReference type="Pfam" id="PF13519">
    <property type="entry name" value="VWA_2"/>
    <property type="match status" value="1"/>
</dbReference>
<dbReference type="InterPro" id="IPR002035">
    <property type="entry name" value="VWF_A"/>
</dbReference>
<dbReference type="EMBL" id="CP019914">
    <property type="protein sequence ID" value="ASJ22264.1"/>
    <property type="molecule type" value="Genomic_DNA"/>
</dbReference>
<dbReference type="AlphaFoldDB" id="A0AAC9TVW1"/>
<accession>A0AAC9TVW1</accession>
<organism evidence="2 3">
    <name type="scientific">Brachyspira hampsonii</name>
    <dbReference type="NCBI Taxonomy" id="1287055"/>
    <lineage>
        <taxon>Bacteria</taxon>
        <taxon>Pseudomonadati</taxon>
        <taxon>Spirochaetota</taxon>
        <taxon>Spirochaetia</taxon>
        <taxon>Brachyspirales</taxon>
        <taxon>Brachyspiraceae</taxon>
        <taxon>Brachyspira</taxon>
    </lineage>
</organism>
<sequence>MLDILSFLFKKDDIKNQLYTEFSQYGELLEDEEFSKELDKKINDYNENLNKEFSSNNPLKNEYDKYNNAYSSFKNNGADENRILNDINNYKNFDKDADDNFYNKKLNDIKNKHKENSKYNNINTDYNALEKAVLNDWKNSLDREYTKWALDKIDERRKEFFKDTKNLLEYLKDIKEIKESLGDETGELFDLSLGKIAKRDINYIKKLAKFLKNHKSIKELCDMLGRFMKAEESIKIEKVLRKETFKTKKIDTNSQEEIVGITYSRDIHNILPQEKLLLAEGVLETLFGVKYFENRLLTFKKEGYVDSFYEKDIEEEMTAKEDDKKGPIIICVDTSGSMSGVPETVSKAVTLYLATRAMKQKRNCYLINFSTKIETMDLTYPNTMDNLIEFLRLSFDGGTDAVPALRHAIKTMNTENYKKSDLIFISDFVFNGFTDDDYKLVNEQRKNENRFYSLIIGSTPLFNVKNSIFDYNWCYDSSRGSVKEITGDMYSSIFRN</sequence>
<dbReference type="PANTHER" id="PTHR36846:SF1">
    <property type="entry name" value="PROTEIN VIAA"/>
    <property type="match status" value="1"/>
</dbReference>
<dbReference type="Gene3D" id="3.40.50.410">
    <property type="entry name" value="von Willebrand factor, type A domain"/>
    <property type="match status" value="1"/>
</dbReference>
<evidence type="ECO:0000313" key="3">
    <source>
        <dbReference type="Proteomes" id="UP000264880"/>
    </source>
</evidence>
<proteinExistence type="predicted"/>
<protein>
    <recommendedName>
        <fullName evidence="1">VWFA domain-containing protein</fullName>
    </recommendedName>
</protein>
<evidence type="ECO:0000259" key="1">
    <source>
        <dbReference type="Pfam" id="PF13519"/>
    </source>
</evidence>
<dbReference type="RefSeq" id="WP_069731890.1">
    <property type="nucleotide sequence ID" value="NZ_CP019914.1"/>
</dbReference>
<name>A0AAC9TVW1_9SPIR</name>
<gene>
    <name evidence="2" type="ORF">BHAMNSH16_11700</name>
</gene>
<dbReference type="InterPro" id="IPR036465">
    <property type="entry name" value="vWFA_dom_sf"/>
</dbReference>
<feature type="domain" description="VWFA" evidence="1">
    <location>
        <begin position="328"/>
        <end position="428"/>
    </location>
</feature>
<dbReference type="KEGG" id="bhp:BHAMNSH16_11700"/>
<dbReference type="Proteomes" id="UP000264880">
    <property type="component" value="Chromosome"/>
</dbReference>